<gene>
    <name evidence="1" type="ORF">SAMN06295912_11852</name>
</gene>
<accession>A0A239HSH2</accession>
<dbReference type="Proteomes" id="UP000198281">
    <property type="component" value="Unassembled WGS sequence"/>
</dbReference>
<dbReference type="PROSITE" id="PS51257">
    <property type="entry name" value="PROKAR_LIPOPROTEIN"/>
    <property type="match status" value="1"/>
</dbReference>
<reference evidence="2" key="1">
    <citation type="submission" date="2017-06" db="EMBL/GenBank/DDBJ databases">
        <authorList>
            <person name="Varghese N."/>
            <person name="Submissions S."/>
        </authorList>
    </citation>
    <scope>NUCLEOTIDE SEQUENCE [LARGE SCALE GENOMIC DNA]</scope>
    <source>
        <strain evidence="2">LNB2</strain>
    </source>
</reference>
<evidence type="ECO:0008006" key="3">
    <source>
        <dbReference type="Google" id="ProtNLM"/>
    </source>
</evidence>
<evidence type="ECO:0000313" key="1">
    <source>
        <dbReference type="EMBL" id="SNS83234.1"/>
    </source>
</evidence>
<evidence type="ECO:0000313" key="2">
    <source>
        <dbReference type="Proteomes" id="UP000198281"/>
    </source>
</evidence>
<organism evidence="1 2">
    <name type="scientific">Edaphosphingomonas laterariae</name>
    <dbReference type="NCBI Taxonomy" id="861865"/>
    <lineage>
        <taxon>Bacteria</taxon>
        <taxon>Pseudomonadati</taxon>
        <taxon>Pseudomonadota</taxon>
        <taxon>Alphaproteobacteria</taxon>
        <taxon>Sphingomonadales</taxon>
        <taxon>Rhizorhabdaceae</taxon>
        <taxon>Edaphosphingomonas</taxon>
    </lineage>
</organism>
<proteinExistence type="predicted"/>
<name>A0A239HSH2_9SPHN</name>
<dbReference type="EMBL" id="FZOS01000018">
    <property type="protein sequence ID" value="SNS83234.1"/>
    <property type="molecule type" value="Genomic_DNA"/>
</dbReference>
<protein>
    <recommendedName>
        <fullName evidence="3">Lipoprotein</fullName>
    </recommendedName>
</protein>
<keyword evidence="2" id="KW-1185">Reference proteome</keyword>
<dbReference type="AlphaFoldDB" id="A0A239HSH2"/>
<sequence length="149" mass="15859">MGVNGNKSMGRWRKSIIVAVLLAAACTGEPDAKTSALLASYENPMTLTGNCQWTDAKVGPPMSIRGSLEYGDEHFPDHFVVAAESKFPTRSQLGFLPFVFKKGKPVADFGTPLLVSARIVTGSLRCSGSFPTGPFEKVLLIDAAQEAAP</sequence>